<feature type="transmembrane region" description="Helical" evidence="1">
    <location>
        <begin position="46"/>
        <end position="67"/>
    </location>
</feature>
<name>A0ABR3AVL7_PHYBL</name>
<keyword evidence="1" id="KW-1133">Transmembrane helix</keyword>
<feature type="transmembrane region" description="Helical" evidence="1">
    <location>
        <begin position="73"/>
        <end position="89"/>
    </location>
</feature>
<dbReference type="Proteomes" id="UP001448207">
    <property type="component" value="Unassembled WGS sequence"/>
</dbReference>
<keyword evidence="1" id="KW-0812">Transmembrane</keyword>
<reference evidence="2 3" key="1">
    <citation type="submission" date="2024-04" db="EMBL/GenBank/DDBJ databases">
        <title>Symmetric and asymmetric DNA N6-adenine methylation regulates different biological responses in Mucorales.</title>
        <authorList>
            <consortium name="Lawrence Berkeley National Laboratory"/>
            <person name="Lax C."/>
            <person name="Mondo S.J."/>
            <person name="Osorio-Concepcion M."/>
            <person name="Muszewska A."/>
            <person name="Corrochano-Luque M."/>
            <person name="Gutierrez G."/>
            <person name="Riley R."/>
            <person name="Lipzen A."/>
            <person name="Guo J."/>
            <person name="Hundley H."/>
            <person name="Amirebrahimi M."/>
            <person name="Ng V."/>
            <person name="Lorenzo-Gutierrez D."/>
            <person name="Binder U."/>
            <person name="Yang J."/>
            <person name="Song Y."/>
            <person name="Canovas D."/>
            <person name="Navarro E."/>
            <person name="Freitag M."/>
            <person name="Gabaldon T."/>
            <person name="Grigoriev I.V."/>
            <person name="Corrochano L.M."/>
            <person name="Nicolas F.E."/>
            <person name="Garre V."/>
        </authorList>
    </citation>
    <scope>NUCLEOTIDE SEQUENCE [LARGE SCALE GENOMIC DNA]</scope>
    <source>
        <strain evidence="2 3">L51</strain>
    </source>
</reference>
<feature type="transmembrane region" description="Helical" evidence="1">
    <location>
        <begin position="12"/>
        <end position="34"/>
    </location>
</feature>
<evidence type="ECO:0000313" key="3">
    <source>
        <dbReference type="Proteomes" id="UP001448207"/>
    </source>
</evidence>
<keyword evidence="3" id="KW-1185">Reference proteome</keyword>
<evidence type="ECO:0000256" key="1">
    <source>
        <dbReference type="SAM" id="Phobius"/>
    </source>
</evidence>
<gene>
    <name evidence="2" type="ORF">J3Q64DRAFT_1749930</name>
</gene>
<organism evidence="2 3">
    <name type="scientific">Phycomyces blakesleeanus</name>
    <dbReference type="NCBI Taxonomy" id="4837"/>
    <lineage>
        <taxon>Eukaryota</taxon>
        <taxon>Fungi</taxon>
        <taxon>Fungi incertae sedis</taxon>
        <taxon>Mucoromycota</taxon>
        <taxon>Mucoromycotina</taxon>
        <taxon>Mucoromycetes</taxon>
        <taxon>Mucorales</taxon>
        <taxon>Phycomycetaceae</taxon>
        <taxon>Phycomyces</taxon>
    </lineage>
</organism>
<protein>
    <submittedName>
        <fullName evidence="2">Uncharacterized protein</fullName>
    </submittedName>
</protein>
<accession>A0ABR3AVL7</accession>
<evidence type="ECO:0000313" key="2">
    <source>
        <dbReference type="EMBL" id="KAL0082812.1"/>
    </source>
</evidence>
<dbReference type="EMBL" id="JBCLYO010000014">
    <property type="protein sequence ID" value="KAL0082812.1"/>
    <property type="molecule type" value="Genomic_DNA"/>
</dbReference>
<comment type="caution">
    <text evidence="2">The sequence shown here is derived from an EMBL/GenBank/DDBJ whole genome shotgun (WGS) entry which is preliminary data.</text>
</comment>
<keyword evidence="1" id="KW-0472">Membrane</keyword>
<sequence>MGIGYLVTWLLGYLPGSSVGCLVTCLVFCLECVGDFSTRIKHVPHTLILVSNYLGPLVILLQFYHYYYYCEYIYIYIYIYLVLNAFLIIKEVQYTVF</sequence>
<proteinExistence type="predicted"/>